<accession>G5LVK4</accession>
<sequence length="49" mass="5752">MMRKPSQIVHCISCDLSCQLFPDSAVRVQYCHNAAFSIWFIEKLLLDRH</sequence>
<evidence type="ECO:0000313" key="2">
    <source>
        <dbReference type="Proteomes" id="UP000004642"/>
    </source>
</evidence>
<name>G5LVK4_SALET</name>
<protein>
    <submittedName>
        <fullName evidence="1">RmbA</fullName>
    </submittedName>
</protein>
<dbReference type="AlphaFoldDB" id="G5LVK4"/>
<organism evidence="1 2">
    <name type="scientific">Salmonella enterica subsp. enterica serovar Alachua str. R6-377</name>
    <dbReference type="NCBI Taxonomy" id="913241"/>
    <lineage>
        <taxon>Bacteria</taxon>
        <taxon>Pseudomonadati</taxon>
        <taxon>Pseudomonadota</taxon>
        <taxon>Gammaproteobacteria</taxon>
        <taxon>Enterobacterales</taxon>
        <taxon>Enterobacteriaceae</taxon>
        <taxon>Salmonella</taxon>
    </lineage>
</organism>
<reference evidence="1 2" key="1">
    <citation type="journal article" date="2011" name="BMC Genomics">
        <title>Genome sequencing reveals diversification of virulence factor content and possible host adaptation in distinct subpopulations of Salmonella enterica.</title>
        <authorList>
            <person name="den Bakker H.C."/>
            <person name="Moreno Switt A.I."/>
            <person name="Govoni G."/>
            <person name="Cummings C.A."/>
            <person name="Ranieri M.L."/>
            <person name="Degoricija L."/>
            <person name="Hoelzer K."/>
            <person name="Rodriguez-Rivera L.D."/>
            <person name="Brown S."/>
            <person name="Bolchacova E."/>
            <person name="Furtado M.R."/>
            <person name="Wiedmann M."/>
        </authorList>
    </citation>
    <scope>NUCLEOTIDE SEQUENCE [LARGE SCALE GENOMIC DNA]</scope>
    <source>
        <strain evidence="1 2">R6-377</strain>
    </source>
</reference>
<proteinExistence type="predicted"/>
<dbReference type="EMBL" id="AFCJ01002276">
    <property type="protein sequence ID" value="EHC30762.1"/>
    <property type="molecule type" value="Genomic_DNA"/>
</dbReference>
<evidence type="ECO:0000313" key="1">
    <source>
        <dbReference type="EMBL" id="EHC30762.1"/>
    </source>
</evidence>
<comment type="caution">
    <text evidence="1">The sequence shown here is derived from an EMBL/GenBank/DDBJ whole genome shotgun (WGS) entry which is preliminary data.</text>
</comment>
<dbReference type="Proteomes" id="UP000004642">
    <property type="component" value="Unassembled WGS sequence"/>
</dbReference>
<gene>
    <name evidence="1" type="ORF">LTSEALA_5333</name>
</gene>
<feature type="non-terminal residue" evidence="1">
    <location>
        <position position="49"/>
    </location>
</feature>